<name>A0A2G3A1Y1_CAPAN</name>
<dbReference type="SUPFAM" id="SSF63829">
    <property type="entry name" value="Calcium-dependent phosphotriesterase"/>
    <property type="match status" value="2"/>
</dbReference>
<dbReference type="STRING" id="4072.A0A2G3A1Y1"/>
<dbReference type="Proteomes" id="UP000222542">
    <property type="component" value="Unassembled WGS sequence"/>
</dbReference>
<reference evidence="1 2" key="1">
    <citation type="journal article" date="2014" name="Nat. Genet.">
        <title>Genome sequence of the hot pepper provides insights into the evolution of pungency in Capsicum species.</title>
        <authorList>
            <person name="Kim S."/>
            <person name="Park M."/>
            <person name="Yeom S.I."/>
            <person name="Kim Y.M."/>
            <person name="Lee J.M."/>
            <person name="Lee H.A."/>
            <person name="Seo E."/>
            <person name="Choi J."/>
            <person name="Cheong K."/>
            <person name="Kim K.T."/>
            <person name="Jung K."/>
            <person name="Lee G.W."/>
            <person name="Oh S.K."/>
            <person name="Bae C."/>
            <person name="Kim S.B."/>
            <person name="Lee H.Y."/>
            <person name="Kim S.Y."/>
            <person name="Kim M.S."/>
            <person name="Kang B.C."/>
            <person name="Jo Y.D."/>
            <person name="Yang H.B."/>
            <person name="Jeong H.J."/>
            <person name="Kang W.H."/>
            <person name="Kwon J.K."/>
            <person name="Shin C."/>
            <person name="Lim J.Y."/>
            <person name="Park J.H."/>
            <person name="Huh J.H."/>
            <person name="Kim J.S."/>
            <person name="Kim B.D."/>
            <person name="Cohen O."/>
            <person name="Paran I."/>
            <person name="Suh M.C."/>
            <person name="Lee S.B."/>
            <person name="Kim Y.K."/>
            <person name="Shin Y."/>
            <person name="Noh S.J."/>
            <person name="Park J."/>
            <person name="Seo Y.S."/>
            <person name="Kwon S.Y."/>
            <person name="Kim H.A."/>
            <person name="Park J.M."/>
            <person name="Kim H.J."/>
            <person name="Choi S.B."/>
            <person name="Bosland P.W."/>
            <person name="Reeves G."/>
            <person name="Jo S.H."/>
            <person name="Lee B.W."/>
            <person name="Cho H.T."/>
            <person name="Choi H.S."/>
            <person name="Lee M.S."/>
            <person name="Yu Y."/>
            <person name="Do Choi Y."/>
            <person name="Park B.S."/>
            <person name="van Deynze A."/>
            <person name="Ashrafi H."/>
            <person name="Hill T."/>
            <person name="Kim W.T."/>
            <person name="Pai H.S."/>
            <person name="Ahn H.K."/>
            <person name="Yeam I."/>
            <person name="Giovannoni J.J."/>
            <person name="Rose J.K."/>
            <person name="Sorensen I."/>
            <person name="Lee S.J."/>
            <person name="Kim R.W."/>
            <person name="Choi I.Y."/>
            <person name="Choi B.S."/>
            <person name="Lim J.S."/>
            <person name="Lee Y.H."/>
            <person name="Choi D."/>
        </authorList>
    </citation>
    <scope>NUCLEOTIDE SEQUENCE [LARGE SCALE GENOMIC DNA]</scope>
    <source>
        <strain evidence="2">cv. CM334</strain>
    </source>
</reference>
<evidence type="ECO:0008006" key="3">
    <source>
        <dbReference type="Google" id="ProtNLM"/>
    </source>
</evidence>
<sequence>MGKGCVAYLALSTSILIDSFWGIQQLIISLDTQKHGNSLNYKKNVPNSPDLGPESAAFDPKGGGPYACVGDGRVVKYEGPNVAFTEFATTSPNRPSGGLGRPVVTSFEGKPFAFPDALVIDQERGRIYFVDSGAVFRIRSKERCDGTNDPLSQEICGRPYGLGFYDAYYGLVMAKPKGGLVTPVVTSFEGKPFAFLDSLDIDQEEGIIYFVDSGPVFKIGCGAADEAAPSLTRGLGFELWGQQGFLVTEIISKKIRRFWLKGPKANSSDVLANIDGNPDNIKWTISGDFWVAVGSIKIEVIIPILVSTGERLNQLGEVVAQYPGINGITEVQEHDGKLYVGSLDDNFIGVDGV</sequence>
<comment type="caution">
    <text evidence="1">The sequence shown here is derived from an EMBL/GenBank/DDBJ whole genome shotgun (WGS) entry which is preliminary data.</text>
</comment>
<keyword evidence="2" id="KW-1185">Reference proteome</keyword>
<dbReference type="Gene3D" id="2.120.10.30">
    <property type="entry name" value="TolB, C-terminal domain"/>
    <property type="match status" value="4"/>
</dbReference>
<organism evidence="1 2">
    <name type="scientific">Capsicum annuum</name>
    <name type="common">Capsicum pepper</name>
    <dbReference type="NCBI Taxonomy" id="4072"/>
    <lineage>
        <taxon>Eukaryota</taxon>
        <taxon>Viridiplantae</taxon>
        <taxon>Streptophyta</taxon>
        <taxon>Embryophyta</taxon>
        <taxon>Tracheophyta</taxon>
        <taxon>Spermatophyta</taxon>
        <taxon>Magnoliopsida</taxon>
        <taxon>eudicotyledons</taxon>
        <taxon>Gunneridae</taxon>
        <taxon>Pentapetalae</taxon>
        <taxon>asterids</taxon>
        <taxon>lamiids</taxon>
        <taxon>Solanales</taxon>
        <taxon>Solanaceae</taxon>
        <taxon>Solanoideae</taxon>
        <taxon>Capsiceae</taxon>
        <taxon>Capsicum</taxon>
    </lineage>
</organism>
<evidence type="ECO:0000313" key="2">
    <source>
        <dbReference type="Proteomes" id="UP000222542"/>
    </source>
</evidence>
<dbReference type="InterPro" id="IPR011042">
    <property type="entry name" value="6-blade_b-propeller_TolB-like"/>
</dbReference>
<gene>
    <name evidence="1" type="ORF">T459_10316</name>
</gene>
<dbReference type="PANTHER" id="PTHR10426:SF100">
    <property type="entry name" value="STRICTOSIDINE SYNTHASE CONSERVED REGION DOMAIN-CONTAINING PROTEIN"/>
    <property type="match status" value="1"/>
</dbReference>
<dbReference type="GO" id="GO:0016787">
    <property type="term" value="F:hydrolase activity"/>
    <property type="evidence" value="ECO:0000318"/>
    <property type="project" value="GO_Central"/>
</dbReference>
<proteinExistence type="predicted"/>
<dbReference type="Gramene" id="PHT88210">
    <property type="protein sequence ID" value="PHT88210"/>
    <property type="gene ID" value="T459_10316"/>
</dbReference>
<evidence type="ECO:0000313" key="1">
    <source>
        <dbReference type="EMBL" id="PHT88210.1"/>
    </source>
</evidence>
<dbReference type="AlphaFoldDB" id="A0A2G3A1Y1"/>
<accession>A0A2G3A1Y1</accession>
<dbReference type="OMA" id="YICDGYQ"/>
<reference evidence="1 2" key="2">
    <citation type="journal article" date="2017" name="Genome Biol.">
        <title>New reference genome sequences of hot pepper reveal the massive evolution of plant disease-resistance genes by retroduplication.</title>
        <authorList>
            <person name="Kim S."/>
            <person name="Park J."/>
            <person name="Yeom S.I."/>
            <person name="Kim Y.M."/>
            <person name="Seo E."/>
            <person name="Kim K.T."/>
            <person name="Kim M.S."/>
            <person name="Lee J.M."/>
            <person name="Cheong K."/>
            <person name="Shin H.S."/>
            <person name="Kim S.B."/>
            <person name="Han K."/>
            <person name="Lee J."/>
            <person name="Park M."/>
            <person name="Lee H.A."/>
            <person name="Lee H.Y."/>
            <person name="Lee Y."/>
            <person name="Oh S."/>
            <person name="Lee J.H."/>
            <person name="Choi E."/>
            <person name="Choi E."/>
            <person name="Lee S.E."/>
            <person name="Jeon J."/>
            <person name="Kim H."/>
            <person name="Choi G."/>
            <person name="Song H."/>
            <person name="Lee J."/>
            <person name="Lee S.C."/>
            <person name="Kwon J.K."/>
            <person name="Lee H.Y."/>
            <person name="Koo N."/>
            <person name="Hong Y."/>
            <person name="Kim R.W."/>
            <person name="Kang W.H."/>
            <person name="Huh J.H."/>
            <person name="Kang B.C."/>
            <person name="Yang T.J."/>
            <person name="Lee Y.H."/>
            <person name="Bennetzen J.L."/>
            <person name="Choi D."/>
        </authorList>
    </citation>
    <scope>NUCLEOTIDE SEQUENCE [LARGE SCALE GENOMIC DNA]</scope>
    <source>
        <strain evidence="2">cv. CM334</strain>
    </source>
</reference>
<protein>
    <recommendedName>
        <fullName evidence="3">Strictosidine synthase conserved region domain-containing protein</fullName>
    </recommendedName>
</protein>
<dbReference type="EMBL" id="AYRZ02000003">
    <property type="protein sequence ID" value="PHT88210.1"/>
    <property type="molecule type" value="Genomic_DNA"/>
</dbReference>
<dbReference type="PANTHER" id="PTHR10426">
    <property type="entry name" value="STRICTOSIDINE SYNTHASE-RELATED"/>
    <property type="match status" value="1"/>
</dbReference>